<evidence type="ECO:0000313" key="3">
    <source>
        <dbReference type="Proteomes" id="UP000276133"/>
    </source>
</evidence>
<evidence type="ECO:0000313" key="2">
    <source>
        <dbReference type="EMBL" id="RNA41486.1"/>
    </source>
</evidence>
<organism evidence="2 3">
    <name type="scientific">Brachionus plicatilis</name>
    <name type="common">Marine rotifer</name>
    <name type="synonym">Brachionus muelleri</name>
    <dbReference type="NCBI Taxonomy" id="10195"/>
    <lineage>
        <taxon>Eukaryota</taxon>
        <taxon>Metazoa</taxon>
        <taxon>Spiralia</taxon>
        <taxon>Gnathifera</taxon>
        <taxon>Rotifera</taxon>
        <taxon>Eurotatoria</taxon>
        <taxon>Monogononta</taxon>
        <taxon>Pseudotrocha</taxon>
        <taxon>Ploima</taxon>
        <taxon>Brachionidae</taxon>
        <taxon>Brachionus</taxon>
    </lineage>
</organism>
<dbReference type="EMBL" id="REGN01000497">
    <property type="protein sequence ID" value="RNA41486.1"/>
    <property type="molecule type" value="Genomic_DNA"/>
</dbReference>
<keyword evidence="1" id="KW-0812">Transmembrane</keyword>
<keyword evidence="3" id="KW-1185">Reference proteome</keyword>
<name>A0A3M7T0C7_BRAPC</name>
<dbReference type="AlphaFoldDB" id="A0A3M7T0C7"/>
<reference evidence="2 3" key="1">
    <citation type="journal article" date="2018" name="Sci. Rep.">
        <title>Genomic signatures of local adaptation to the degree of environmental predictability in rotifers.</title>
        <authorList>
            <person name="Franch-Gras L."/>
            <person name="Hahn C."/>
            <person name="Garcia-Roger E.M."/>
            <person name="Carmona M.J."/>
            <person name="Serra M."/>
            <person name="Gomez A."/>
        </authorList>
    </citation>
    <scope>NUCLEOTIDE SEQUENCE [LARGE SCALE GENOMIC DNA]</scope>
    <source>
        <strain evidence="2">HYR1</strain>
    </source>
</reference>
<keyword evidence="1" id="KW-0472">Membrane</keyword>
<dbReference type="Proteomes" id="UP000276133">
    <property type="component" value="Unassembled WGS sequence"/>
</dbReference>
<feature type="transmembrane region" description="Helical" evidence="1">
    <location>
        <begin position="12"/>
        <end position="33"/>
    </location>
</feature>
<gene>
    <name evidence="2" type="ORF">BpHYR1_047305</name>
</gene>
<sequence>MIKKITRLFCFGHISGFFLGSIATIIYLVGILIQIMAEKNAKKFTNYVNQQASALIQVINSKEAIDRINEMKQFFLTKKDDNSNIPHLIMKLFGLGLDLRLVTFKKF</sequence>
<evidence type="ECO:0000256" key="1">
    <source>
        <dbReference type="SAM" id="Phobius"/>
    </source>
</evidence>
<comment type="caution">
    <text evidence="2">The sequence shown here is derived from an EMBL/GenBank/DDBJ whole genome shotgun (WGS) entry which is preliminary data.</text>
</comment>
<keyword evidence="1" id="KW-1133">Transmembrane helix</keyword>
<accession>A0A3M7T0C7</accession>
<protein>
    <submittedName>
        <fullName evidence="2">Uncharacterized protein</fullName>
    </submittedName>
</protein>
<proteinExistence type="predicted"/>